<organism evidence="3 4">
    <name type="scientific">Haloarcula argentinensis</name>
    <dbReference type="NCBI Taxonomy" id="43776"/>
    <lineage>
        <taxon>Archaea</taxon>
        <taxon>Methanobacteriati</taxon>
        <taxon>Methanobacteriota</taxon>
        <taxon>Stenosarchaea group</taxon>
        <taxon>Halobacteria</taxon>
        <taxon>Halobacteriales</taxon>
        <taxon>Haloarculaceae</taxon>
        <taxon>Haloarcula</taxon>
    </lineage>
</organism>
<feature type="domain" description="Glycosyltransferase subfamily 4-like N-terminal" evidence="2">
    <location>
        <begin position="16"/>
        <end position="184"/>
    </location>
</feature>
<sequence length="384" mass="43632">MKILRTTATFYPHVTGPAYQAYKISEGVEKRGHESPIVTSNVVPAGEEPGYPPEMDGDDSFSFRIIRRKPLISIDQYRFPPRALYDYFHENPDIVHCHGYQNAIKDVFYLGKRLSSTPFVIHGHGSFSKENDPTIERSLQFDLYNKLWFRSVEHADAVVVSSEQEREDAISFGVSSDKLWKIPVGKVPSVYESVPRNVPEGCLRLLFVGRLAPRRNVELLIDAVAELDRDDVRLRIVGGEGTLSNSSRGNYISELKQRVANHNVDERVTFTGPKYGNELIKEYRTAHLFVNPTHYENFGQANLEAAFAGLPLVATPTGVAKDLIKPETGYTFKNQSQLTNRLSELADDHERIQQMSQNISEIAKRDYTWDTIIDQYCSLYQEIV</sequence>
<accession>A0A847ULH3</accession>
<dbReference type="InterPro" id="IPR050194">
    <property type="entry name" value="Glycosyltransferase_grp1"/>
</dbReference>
<evidence type="ECO:0000313" key="4">
    <source>
        <dbReference type="Proteomes" id="UP000641625"/>
    </source>
</evidence>
<feature type="domain" description="Glycosyl transferase family 1" evidence="1">
    <location>
        <begin position="199"/>
        <end position="359"/>
    </location>
</feature>
<reference evidence="3" key="1">
    <citation type="submission" date="2019-12" db="EMBL/GenBank/DDBJ databases">
        <title>Whole genome sequencing of Haloarcula argentinensis strain pws5.</title>
        <authorList>
            <person name="Verma D.K."/>
            <person name="Gopal K."/>
            <person name="Prasad E.S."/>
        </authorList>
    </citation>
    <scope>NUCLEOTIDE SEQUENCE</scope>
    <source>
        <strain evidence="3">Pws5</strain>
    </source>
</reference>
<evidence type="ECO:0000313" key="3">
    <source>
        <dbReference type="EMBL" id="NLV12630.1"/>
    </source>
</evidence>
<dbReference type="RefSeq" id="WP_170096222.1">
    <property type="nucleotide sequence ID" value="NZ_WOWA01000003.1"/>
</dbReference>
<dbReference type="Pfam" id="PF13439">
    <property type="entry name" value="Glyco_transf_4"/>
    <property type="match status" value="1"/>
</dbReference>
<dbReference type="Proteomes" id="UP000641625">
    <property type="component" value="Unassembled WGS sequence"/>
</dbReference>
<dbReference type="PANTHER" id="PTHR45947:SF3">
    <property type="entry name" value="SULFOQUINOVOSYL TRANSFERASE SQD2"/>
    <property type="match status" value="1"/>
</dbReference>
<proteinExistence type="predicted"/>
<gene>
    <name evidence="3" type="ORF">GOC77_04970</name>
</gene>
<dbReference type="InterPro" id="IPR028098">
    <property type="entry name" value="Glyco_trans_4-like_N"/>
</dbReference>
<dbReference type="GO" id="GO:0016757">
    <property type="term" value="F:glycosyltransferase activity"/>
    <property type="evidence" value="ECO:0007669"/>
    <property type="project" value="InterPro"/>
</dbReference>
<keyword evidence="3" id="KW-0808">Transferase</keyword>
<dbReference type="Gene3D" id="3.40.50.2000">
    <property type="entry name" value="Glycogen Phosphorylase B"/>
    <property type="match status" value="2"/>
</dbReference>
<dbReference type="InterPro" id="IPR001296">
    <property type="entry name" value="Glyco_trans_1"/>
</dbReference>
<protein>
    <submittedName>
        <fullName evidence="3">Glycosyltransferase</fullName>
    </submittedName>
</protein>
<dbReference type="Pfam" id="PF00534">
    <property type="entry name" value="Glycos_transf_1"/>
    <property type="match status" value="1"/>
</dbReference>
<dbReference type="CDD" id="cd03801">
    <property type="entry name" value="GT4_PimA-like"/>
    <property type="match status" value="1"/>
</dbReference>
<name>A0A847ULH3_HALAR</name>
<dbReference type="SUPFAM" id="SSF53756">
    <property type="entry name" value="UDP-Glycosyltransferase/glycogen phosphorylase"/>
    <property type="match status" value="1"/>
</dbReference>
<evidence type="ECO:0000259" key="1">
    <source>
        <dbReference type="Pfam" id="PF00534"/>
    </source>
</evidence>
<dbReference type="PANTHER" id="PTHR45947">
    <property type="entry name" value="SULFOQUINOVOSYL TRANSFERASE SQD2"/>
    <property type="match status" value="1"/>
</dbReference>
<dbReference type="AlphaFoldDB" id="A0A847ULH3"/>
<dbReference type="EMBL" id="WOWA01000003">
    <property type="protein sequence ID" value="NLV12630.1"/>
    <property type="molecule type" value="Genomic_DNA"/>
</dbReference>
<evidence type="ECO:0000259" key="2">
    <source>
        <dbReference type="Pfam" id="PF13439"/>
    </source>
</evidence>
<comment type="caution">
    <text evidence="3">The sequence shown here is derived from an EMBL/GenBank/DDBJ whole genome shotgun (WGS) entry which is preliminary data.</text>
</comment>